<dbReference type="AlphaFoldDB" id="A0A1I2JW47"/>
<dbReference type="PANTHER" id="PTHR45982:SF1">
    <property type="entry name" value="REGULATOR OF CHROMOSOME CONDENSATION"/>
    <property type="match status" value="1"/>
</dbReference>
<keyword evidence="4" id="KW-1185">Reference proteome</keyword>
<dbReference type="InterPro" id="IPR051553">
    <property type="entry name" value="Ran_GTPase-activating"/>
</dbReference>
<accession>A0A1I2JW47</accession>
<dbReference type="GO" id="GO:0005737">
    <property type="term" value="C:cytoplasm"/>
    <property type="evidence" value="ECO:0007669"/>
    <property type="project" value="TreeGrafter"/>
</dbReference>
<protein>
    <recommendedName>
        <fullName evidence="5">Chromosome condensation regulator RCC1</fullName>
    </recommendedName>
</protein>
<dbReference type="InterPro" id="IPR000408">
    <property type="entry name" value="Reg_chr_condens"/>
</dbReference>
<dbReference type="Gene3D" id="2.130.10.30">
    <property type="entry name" value="Regulator of chromosome condensation 1/beta-lactamase-inhibitor protein II"/>
    <property type="match status" value="2"/>
</dbReference>
<dbReference type="STRING" id="380248.SAMN05216251_12027"/>
<dbReference type="Pfam" id="PF13540">
    <property type="entry name" value="RCC1_2"/>
    <property type="match status" value="1"/>
</dbReference>
<feature type="signal peptide" evidence="2">
    <location>
        <begin position="1"/>
        <end position="19"/>
    </location>
</feature>
<dbReference type="InterPro" id="IPR009091">
    <property type="entry name" value="RCC1/BLIP-II"/>
</dbReference>
<feature type="compositionally biased region" description="Low complexity" evidence="1">
    <location>
        <begin position="32"/>
        <end position="52"/>
    </location>
</feature>
<dbReference type="OrthoDB" id="9796385at2"/>
<feature type="region of interest" description="Disordered" evidence="1">
    <location>
        <begin position="25"/>
        <end position="54"/>
    </location>
</feature>
<evidence type="ECO:0000313" key="4">
    <source>
        <dbReference type="Proteomes" id="UP000199323"/>
    </source>
</evidence>
<reference evidence="3 4" key="1">
    <citation type="submission" date="2016-10" db="EMBL/GenBank/DDBJ databases">
        <authorList>
            <person name="de Groot N.N."/>
        </authorList>
    </citation>
    <scope>NUCLEOTIDE SEQUENCE [LARGE SCALE GENOMIC DNA]</scope>
    <source>
        <strain evidence="3 4">CGMCC 4.3510</strain>
    </source>
</reference>
<keyword evidence="2" id="KW-0732">Signal</keyword>
<organism evidence="3 4">
    <name type="scientific">Actinacidiphila alni</name>
    <dbReference type="NCBI Taxonomy" id="380248"/>
    <lineage>
        <taxon>Bacteria</taxon>
        <taxon>Bacillati</taxon>
        <taxon>Actinomycetota</taxon>
        <taxon>Actinomycetes</taxon>
        <taxon>Kitasatosporales</taxon>
        <taxon>Streptomycetaceae</taxon>
        <taxon>Actinacidiphila</taxon>
    </lineage>
</organism>
<feature type="chain" id="PRO_5038389568" description="Chromosome condensation regulator RCC1" evidence="2">
    <location>
        <begin position="20"/>
        <end position="393"/>
    </location>
</feature>
<dbReference type="Proteomes" id="UP000199323">
    <property type="component" value="Unassembled WGS sequence"/>
</dbReference>
<dbReference type="RefSeq" id="WP_143120655.1">
    <property type="nucleotide sequence ID" value="NZ_FONG01000020.1"/>
</dbReference>
<evidence type="ECO:0000256" key="1">
    <source>
        <dbReference type="SAM" id="MobiDB-lite"/>
    </source>
</evidence>
<gene>
    <name evidence="3" type="ORF">SAMN05216251_12027</name>
</gene>
<dbReference type="PROSITE" id="PS51257">
    <property type="entry name" value="PROKAR_LIPOPROTEIN"/>
    <property type="match status" value="1"/>
</dbReference>
<dbReference type="EMBL" id="FONG01000020">
    <property type="protein sequence ID" value="SFF58343.1"/>
    <property type="molecule type" value="Genomic_DNA"/>
</dbReference>
<evidence type="ECO:0000313" key="3">
    <source>
        <dbReference type="EMBL" id="SFF58343.1"/>
    </source>
</evidence>
<name>A0A1I2JW47_9ACTN</name>
<evidence type="ECO:0000256" key="2">
    <source>
        <dbReference type="SAM" id="SignalP"/>
    </source>
</evidence>
<dbReference type="PROSITE" id="PS50012">
    <property type="entry name" value="RCC1_3"/>
    <property type="match status" value="2"/>
</dbReference>
<proteinExistence type="predicted"/>
<dbReference type="GO" id="GO:0005085">
    <property type="term" value="F:guanyl-nucleotide exchange factor activity"/>
    <property type="evidence" value="ECO:0007669"/>
    <property type="project" value="TreeGrafter"/>
</dbReference>
<sequence>MKRMLVAWTLTPLVAVALAGCSGGDSDGGGSAAKPTTGASALTTSGAASADGPAGTIVTSYGTTTVKDAVHVAAGGDQLFWTDAAGKVEQSAVGEGRALAPHPVPGLDGVKVVSLSATSAGDAWVAAAVDDKGQVYEWGRPVGVGLSEASLKDPAYTFPGAVPVPGVTGAKSVVLAATASFALTTDGQVYSWGDTTDYQILGRKAKAGFPMPPAKLPGLTGIKQIAVSQFAGYALRSDGTVLGWGSNNYSILAPGDYLFPDVPTPVPDIGQVTAIAAGGSNAYAAAVWPNGKVVAWGDGSNAALGDSTVEKAPLDKPVTLPGVTAPARLVTDTATYALSPDGKVTAWGSTLATAKGFDFGNNPTGAPVALTWLKGSVTDLAVADDFVAFVVRQ</sequence>
<dbReference type="PANTHER" id="PTHR45982">
    <property type="entry name" value="REGULATOR OF CHROMOSOME CONDENSATION"/>
    <property type="match status" value="1"/>
</dbReference>
<dbReference type="SUPFAM" id="SSF50985">
    <property type="entry name" value="RCC1/BLIP-II"/>
    <property type="match status" value="1"/>
</dbReference>
<evidence type="ECO:0008006" key="5">
    <source>
        <dbReference type="Google" id="ProtNLM"/>
    </source>
</evidence>